<gene>
    <name evidence="2" type="ORF">METZ01_LOCUS176645</name>
</gene>
<reference evidence="2" key="1">
    <citation type="submission" date="2018-05" db="EMBL/GenBank/DDBJ databases">
        <authorList>
            <person name="Lanie J.A."/>
            <person name="Ng W.-L."/>
            <person name="Kazmierczak K.M."/>
            <person name="Andrzejewski T.M."/>
            <person name="Davidsen T.M."/>
            <person name="Wayne K.J."/>
            <person name="Tettelin H."/>
            <person name="Glass J.I."/>
            <person name="Rusch D."/>
            <person name="Podicherti R."/>
            <person name="Tsui H.-C.T."/>
            <person name="Winkler M.E."/>
        </authorList>
    </citation>
    <scope>NUCLEOTIDE SEQUENCE</scope>
</reference>
<evidence type="ECO:0008006" key="3">
    <source>
        <dbReference type="Google" id="ProtNLM"/>
    </source>
</evidence>
<sequence>MIFDGDIMGIVDNGILACCAYFGVNLDKKLGGTGVQGALTGALLGNAVSDLMGAAIDPTTRHLAWGIFAGCMYVFLVVKLWEYFQEWRSNVRQTKT</sequence>
<protein>
    <recommendedName>
        <fullName evidence="3">N-acetyl-anhydromuranmyl-L-alanine amidase</fullName>
    </recommendedName>
</protein>
<keyword evidence="1" id="KW-1133">Transmembrane helix</keyword>
<proteinExistence type="predicted"/>
<dbReference type="EMBL" id="UINC01033857">
    <property type="protein sequence ID" value="SVB23791.1"/>
    <property type="molecule type" value="Genomic_DNA"/>
</dbReference>
<feature type="transmembrane region" description="Helical" evidence="1">
    <location>
        <begin position="62"/>
        <end position="81"/>
    </location>
</feature>
<name>A0A382CDM9_9ZZZZ</name>
<keyword evidence="1" id="KW-0812">Transmembrane</keyword>
<accession>A0A382CDM9</accession>
<keyword evidence="1" id="KW-0472">Membrane</keyword>
<dbReference type="AlphaFoldDB" id="A0A382CDM9"/>
<evidence type="ECO:0000313" key="2">
    <source>
        <dbReference type="EMBL" id="SVB23791.1"/>
    </source>
</evidence>
<organism evidence="2">
    <name type="scientific">marine metagenome</name>
    <dbReference type="NCBI Taxonomy" id="408172"/>
    <lineage>
        <taxon>unclassified sequences</taxon>
        <taxon>metagenomes</taxon>
        <taxon>ecological metagenomes</taxon>
    </lineage>
</organism>
<evidence type="ECO:0000256" key="1">
    <source>
        <dbReference type="SAM" id="Phobius"/>
    </source>
</evidence>